<accession>A0A0C9SW16</accession>
<dbReference type="HOGENOM" id="CLU_031314_2_0_1"/>
<evidence type="ECO:0008006" key="3">
    <source>
        <dbReference type="Google" id="ProtNLM"/>
    </source>
</evidence>
<dbReference type="Gene3D" id="3.60.130.30">
    <property type="match status" value="1"/>
</dbReference>
<proteinExistence type="predicted"/>
<dbReference type="Proteomes" id="UP000053263">
    <property type="component" value="Unassembled WGS sequence"/>
</dbReference>
<organism evidence="1 2">
    <name type="scientific">Plicaturopsis crispa FD-325 SS-3</name>
    <dbReference type="NCBI Taxonomy" id="944288"/>
    <lineage>
        <taxon>Eukaryota</taxon>
        <taxon>Fungi</taxon>
        <taxon>Dikarya</taxon>
        <taxon>Basidiomycota</taxon>
        <taxon>Agaricomycotina</taxon>
        <taxon>Agaricomycetes</taxon>
        <taxon>Agaricomycetidae</taxon>
        <taxon>Amylocorticiales</taxon>
        <taxon>Amylocorticiaceae</taxon>
        <taxon>Plicatura</taxon>
        <taxon>Plicaturopsis crispa</taxon>
    </lineage>
</organism>
<gene>
    <name evidence="1" type="ORF">PLICRDRAFT_119504</name>
</gene>
<protein>
    <recommendedName>
        <fullName evidence="3">2OGFeDO JBP1/TET oxygenase domain-containing protein</fullName>
    </recommendedName>
</protein>
<dbReference type="OrthoDB" id="3202607at2759"/>
<feature type="non-terminal residue" evidence="1">
    <location>
        <position position="1"/>
    </location>
</feature>
<keyword evidence="2" id="KW-1185">Reference proteome</keyword>
<dbReference type="EMBL" id="KN832578">
    <property type="protein sequence ID" value="KII83425.1"/>
    <property type="molecule type" value="Genomic_DNA"/>
</dbReference>
<evidence type="ECO:0000313" key="1">
    <source>
        <dbReference type="EMBL" id="KII83425.1"/>
    </source>
</evidence>
<dbReference type="AlphaFoldDB" id="A0A0C9SW16"/>
<sequence length="291" mass="31707">PVLDRNGLVIMMLVGQPRPGEGWGENLLRAQRRIEITAPEMGFTAEETNHRRGNFPAVAVGLSLGTGRTAPGHFVHSQKRARTLEALTSDPAIVRLAGFASTAFALYAPRLFGFYRQQMDRLFEWSPSLAKAGRNSLFPNSVFAATTINFGPNTVTDPHRDMGNLAWGWCAVTAMGQFDPRRGGHIVLWDLGLVIEFPPGSTILIPSAVVTHSNTPIQPGEKCFSFTQYTAAGLFRWVYNGFMSDGRATTDGAGHSTLTAAQAAQRSADTQRRWRDGLAMFSTLDELVGPA</sequence>
<name>A0A0C9SW16_PLICR</name>
<evidence type="ECO:0000313" key="2">
    <source>
        <dbReference type="Proteomes" id="UP000053263"/>
    </source>
</evidence>
<reference evidence="1 2" key="1">
    <citation type="submission" date="2014-06" db="EMBL/GenBank/DDBJ databases">
        <title>Evolutionary Origins and Diversification of the Mycorrhizal Mutualists.</title>
        <authorList>
            <consortium name="DOE Joint Genome Institute"/>
            <consortium name="Mycorrhizal Genomics Consortium"/>
            <person name="Kohler A."/>
            <person name="Kuo A."/>
            <person name="Nagy L.G."/>
            <person name="Floudas D."/>
            <person name="Copeland A."/>
            <person name="Barry K.W."/>
            <person name="Cichocki N."/>
            <person name="Veneault-Fourrey C."/>
            <person name="LaButti K."/>
            <person name="Lindquist E.A."/>
            <person name="Lipzen A."/>
            <person name="Lundell T."/>
            <person name="Morin E."/>
            <person name="Murat C."/>
            <person name="Riley R."/>
            <person name="Ohm R."/>
            <person name="Sun H."/>
            <person name="Tunlid A."/>
            <person name="Henrissat B."/>
            <person name="Grigoriev I.V."/>
            <person name="Hibbett D.S."/>
            <person name="Martin F."/>
        </authorList>
    </citation>
    <scope>NUCLEOTIDE SEQUENCE [LARGE SCALE GENOMIC DNA]</scope>
    <source>
        <strain evidence="1 2">FD-325 SS-3</strain>
    </source>
</reference>